<feature type="domain" description="Cytochrome c" evidence="12">
    <location>
        <begin position="300"/>
        <end position="391"/>
    </location>
</feature>
<dbReference type="AlphaFoldDB" id="A0A7X2TGR1"/>
<sequence length="429" mass="47731">MDSKWKGELPAAGLFVVAICLGLIGRNNKPETVTAGVQREEPAKTEVVLGAKIAETGTGITVTKADDWSSEFTNEYETFMQNNENDEVVDYLEQSPYLKTLYEGYGFAISYGSARGHTYDIDDLYATGRPHKLANCFTCKTSDFTAKVLNEGDSAYAMAFDDFKSEVQDPFGCFHCHENTPGEMYVTHGYLADALGDDLNTVPAADLSCAQCHTEYYFDPETKATTLGYHGLDTMNPEDILAYENSVKDTEGNQFADWVDESTGTRKLKAQHPEFETYYGEGSIHKSFDLTCADCHMAKETAADGTAYTSHYWISPLQSDTIMNSTCAQCHSDLDALKAKVKEIQDETTTRETEIGQKLVQLDEKLTDAVNNGTMSDEDLDTVRSLYRDAQFYWDFVFVENSEGVHNSALTKETLDKAEELVDQALAKF</sequence>
<dbReference type="InterPro" id="IPR036280">
    <property type="entry name" value="Multihaem_cyt_sf"/>
</dbReference>
<protein>
    <recommendedName>
        <fullName evidence="3">nitrite reductase (cytochrome; ammonia-forming)</fullName>
        <ecNumber evidence="3">1.7.2.2</ecNumber>
    </recommendedName>
</protein>
<dbReference type="Proteomes" id="UP000461880">
    <property type="component" value="Unassembled WGS sequence"/>
</dbReference>
<evidence type="ECO:0000256" key="8">
    <source>
        <dbReference type="ARBA" id="ARBA00023002"/>
    </source>
</evidence>
<dbReference type="PANTHER" id="PTHR30633">
    <property type="entry name" value="CYTOCHROME C-552 RESPIRATORY NITRITE REDUCTASE"/>
    <property type="match status" value="1"/>
</dbReference>
<organism evidence="13 14">
    <name type="scientific">Stecheria intestinalis</name>
    <dbReference type="NCBI Taxonomy" id="2606630"/>
    <lineage>
        <taxon>Bacteria</taxon>
        <taxon>Bacillati</taxon>
        <taxon>Bacillota</taxon>
        <taxon>Erysipelotrichia</taxon>
        <taxon>Erysipelotrichales</taxon>
        <taxon>Erysipelotrichaceae</taxon>
        <taxon>Stecheria</taxon>
    </lineage>
</organism>
<dbReference type="InterPro" id="IPR003321">
    <property type="entry name" value="Cyt_c552"/>
</dbReference>
<keyword evidence="14" id="KW-1185">Reference proteome</keyword>
<dbReference type="GO" id="GO:0046872">
    <property type="term" value="F:metal ion binding"/>
    <property type="evidence" value="ECO:0007669"/>
    <property type="project" value="UniProtKB-KW"/>
</dbReference>
<keyword evidence="6" id="KW-0732">Signal</keyword>
<comment type="caution">
    <text evidence="13">The sequence shown here is derived from an EMBL/GenBank/DDBJ whole genome shotgun (WGS) entry which is preliminary data.</text>
</comment>
<dbReference type="Pfam" id="PF02335">
    <property type="entry name" value="Cytochrom_C552"/>
    <property type="match status" value="1"/>
</dbReference>
<evidence type="ECO:0000256" key="6">
    <source>
        <dbReference type="ARBA" id="ARBA00022729"/>
    </source>
</evidence>
<evidence type="ECO:0000256" key="5">
    <source>
        <dbReference type="ARBA" id="ARBA00022723"/>
    </source>
</evidence>
<keyword evidence="9 11" id="KW-0408">Iron</keyword>
<name>A0A7X2TGR1_9FIRM</name>
<keyword evidence="8" id="KW-0560">Oxidoreductase</keyword>
<evidence type="ECO:0000256" key="4">
    <source>
        <dbReference type="ARBA" id="ARBA00022617"/>
    </source>
</evidence>
<evidence type="ECO:0000256" key="2">
    <source>
        <dbReference type="ARBA" id="ARBA00009288"/>
    </source>
</evidence>
<evidence type="ECO:0000313" key="14">
    <source>
        <dbReference type="Proteomes" id="UP000461880"/>
    </source>
</evidence>
<dbReference type="PANTHER" id="PTHR30633:SF0">
    <property type="entry name" value="CYTOCHROME C-552"/>
    <property type="match status" value="1"/>
</dbReference>
<comment type="catalytic activity">
    <reaction evidence="10">
        <text>6 Fe(III)-[cytochrome c] + NH4(+) + 2 H2O = 6 Fe(II)-[cytochrome c] + nitrite + 8 H(+)</text>
        <dbReference type="Rhea" id="RHEA:13089"/>
        <dbReference type="Rhea" id="RHEA-COMP:10350"/>
        <dbReference type="Rhea" id="RHEA-COMP:14399"/>
        <dbReference type="ChEBI" id="CHEBI:15377"/>
        <dbReference type="ChEBI" id="CHEBI:15378"/>
        <dbReference type="ChEBI" id="CHEBI:16301"/>
        <dbReference type="ChEBI" id="CHEBI:28938"/>
        <dbReference type="ChEBI" id="CHEBI:29033"/>
        <dbReference type="ChEBI" id="CHEBI:29034"/>
        <dbReference type="EC" id="1.7.2.2"/>
    </reaction>
</comment>
<evidence type="ECO:0000256" key="3">
    <source>
        <dbReference type="ARBA" id="ARBA00011887"/>
    </source>
</evidence>
<dbReference type="InterPro" id="IPR009056">
    <property type="entry name" value="Cyt_c-like_dom"/>
</dbReference>
<dbReference type="PROSITE" id="PS51007">
    <property type="entry name" value="CYTC"/>
    <property type="match status" value="1"/>
</dbReference>
<evidence type="ECO:0000256" key="10">
    <source>
        <dbReference type="ARBA" id="ARBA00049131"/>
    </source>
</evidence>
<dbReference type="GO" id="GO:0019645">
    <property type="term" value="P:anaerobic electron transport chain"/>
    <property type="evidence" value="ECO:0007669"/>
    <property type="project" value="TreeGrafter"/>
</dbReference>
<evidence type="ECO:0000256" key="9">
    <source>
        <dbReference type="ARBA" id="ARBA00023004"/>
    </source>
</evidence>
<dbReference type="GO" id="GO:0009055">
    <property type="term" value="F:electron transfer activity"/>
    <property type="evidence" value="ECO:0007669"/>
    <property type="project" value="InterPro"/>
</dbReference>
<dbReference type="EMBL" id="VUMN01000021">
    <property type="protein sequence ID" value="MSS58998.1"/>
    <property type="molecule type" value="Genomic_DNA"/>
</dbReference>
<keyword evidence="5 11" id="KW-0479">Metal-binding</keyword>
<gene>
    <name evidence="13" type="ORF">FYJ51_08775</name>
</gene>
<accession>A0A7X2TGR1</accession>
<dbReference type="SUPFAM" id="SSF48695">
    <property type="entry name" value="Multiheme cytochromes"/>
    <property type="match status" value="1"/>
</dbReference>
<dbReference type="RefSeq" id="WP_154505052.1">
    <property type="nucleotide sequence ID" value="NZ_VUMN01000021.1"/>
</dbReference>
<dbReference type="GO" id="GO:0020037">
    <property type="term" value="F:heme binding"/>
    <property type="evidence" value="ECO:0007669"/>
    <property type="project" value="InterPro"/>
</dbReference>
<comment type="subcellular location">
    <subcellularLocation>
        <location evidence="1">Cell envelope</location>
    </subcellularLocation>
</comment>
<evidence type="ECO:0000256" key="1">
    <source>
        <dbReference type="ARBA" id="ARBA00004196"/>
    </source>
</evidence>
<dbReference type="Gene3D" id="1.20.140.10">
    <property type="entry name" value="Butyryl-CoA Dehydrogenase, subunit A, domain 3"/>
    <property type="match status" value="1"/>
</dbReference>
<proteinExistence type="inferred from homology"/>
<evidence type="ECO:0000256" key="7">
    <source>
        <dbReference type="ARBA" id="ARBA00022837"/>
    </source>
</evidence>
<evidence type="ECO:0000313" key="13">
    <source>
        <dbReference type="EMBL" id="MSS58998.1"/>
    </source>
</evidence>
<evidence type="ECO:0000259" key="12">
    <source>
        <dbReference type="PROSITE" id="PS51007"/>
    </source>
</evidence>
<keyword evidence="4 11" id="KW-0349">Heme</keyword>
<comment type="similarity">
    <text evidence="2">Belongs to the cytochrome c-552 family.</text>
</comment>
<evidence type="ECO:0000256" key="11">
    <source>
        <dbReference type="PROSITE-ProRule" id="PRU00433"/>
    </source>
</evidence>
<dbReference type="Gene3D" id="1.10.1130.10">
    <property type="entry name" value="Flavocytochrome C3, Chain A"/>
    <property type="match status" value="1"/>
</dbReference>
<dbReference type="GO" id="GO:0030288">
    <property type="term" value="C:outer membrane-bounded periplasmic space"/>
    <property type="evidence" value="ECO:0007669"/>
    <property type="project" value="TreeGrafter"/>
</dbReference>
<keyword evidence="7" id="KW-0106">Calcium</keyword>
<dbReference type="EC" id="1.7.2.2" evidence="3"/>
<reference evidence="13 14" key="1">
    <citation type="submission" date="2019-08" db="EMBL/GenBank/DDBJ databases">
        <title>In-depth cultivation of the pig gut microbiome towards novel bacterial diversity and tailored functional studies.</title>
        <authorList>
            <person name="Wylensek D."/>
            <person name="Hitch T.C.A."/>
            <person name="Clavel T."/>
        </authorList>
    </citation>
    <scope>NUCLEOTIDE SEQUENCE [LARGE SCALE GENOMIC DNA]</scope>
    <source>
        <strain evidence="13 14">Oil+RF-744-GAM-WT-6</strain>
    </source>
</reference>
<dbReference type="GO" id="GO:0042279">
    <property type="term" value="F:nitrite reductase (cytochrome, ammonia-forming) activity"/>
    <property type="evidence" value="ECO:0007669"/>
    <property type="project" value="UniProtKB-EC"/>
</dbReference>